<evidence type="ECO:0000313" key="2">
    <source>
        <dbReference type="EMBL" id="OJI99801.1"/>
    </source>
</evidence>
<dbReference type="AlphaFoldDB" id="A0A1L9PE90"/>
<dbReference type="VEuPathDB" id="FungiDB:ASPVEDRAFT_526643"/>
<keyword evidence="3" id="KW-1185">Reference proteome</keyword>
<dbReference type="GeneID" id="63730188"/>
<feature type="region of interest" description="Disordered" evidence="1">
    <location>
        <begin position="1"/>
        <end position="83"/>
    </location>
</feature>
<reference evidence="3" key="1">
    <citation type="journal article" date="2017" name="Genome Biol.">
        <title>Comparative genomics reveals high biological diversity and specific adaptations in the industrially and medically important fungal genus Aspergillus.</title>
        <authorList>
            <person name="de Vries R.P."/>
            <person name="Riley R."/>
            <person name="Wiebenga A."/>
            <person name="Aguilar-Osorio G."/>
            <person name="Amillis S."/>
            <person name="Uchima C.A."/>
            <person name="Anderluh G."/>
            <person name="Asadollahi M."/>
            <person name="Askin M."/>
            <person name="Barry K."/>
            <person name="Battaglia E."/>
            <person name="Bayram O."/>
            <person name="Benocci T."/>
            <person name="Braus-Stromeyer S.A."/>
            <person name="Caldana C."/>
            <person name="Canovas D."/>
            <person name="Cerqueira G.C."/>
            <person name="Chen F."/>
            <person name="Chen W."/>
            <person name="Choi C."/>
            <person name="Clum A."/>
            <person name="Dos Santos R.A."/>
            <person name="Damasio A.R."/>
            <person name="Diallinas G."/>
            <person name="Emri T."/>
            <person name="Fekete E."/>
            <person name="Flipphi M."/>
            <person name="Freyberg S."/>
            <person name="Gallo A."/>
            <person name="Gournas C."/>
            <person name="Habgood R."/>
            <person name="Hainaut M."/>
            <person name="Harispe M.L."/>
            <person name="Henrissat B."/>
            <person name="Hilden K.S."/>
            <person name="Hope R."/>
            <person name="Hossain A."/>
            <person name="Karabika E."/>
            <person name="Karaffa L."/>
            <person name="Karanyi Z."/>
            <person name="Krasevec N."/>
            <person name="Kuo A."/>
            <person name="Kusch H."/>
            <person name="LaButti K."/>
            <person name="Lagendijk E.L."/>
            <person name="Lapidus A."/>
            <person name="Levasseur A."/>
            <person name="Lindquist E."/>
            <person name="Lipzen A."/>
            <person name="Logrieco A.F."/>
            <person name="MacCabe A."/>
            <person name="Maekelae M.R."/>
            <person name="Malavazi I."/>
            <person name="Melin P."/>
            <person name="Meyer V."/>
            <person name="Mielnichuk N."/>
            <person name="Miskei M."/>
            <person name="Molnar A.P."/>
            <person name="Mule G."/>
            <person name="Ngan C.Y."/>
            <person name="Orejas M."/>
            <person name="Orosz E."/>
            <person name="Ouedraogo J.P."/>
            <person name="Overkamp K.M."/>
            <person name="Park H.-S."/>
            <person name="Perrone G."/>
            <person name="Piumi F."/>
            <person name="Punt P.J."/>
            <person name="Ram A.F."/>
            <person name="Ramon A."/>
            <person name="Rauscher S."/>
            <person name="Record E."/>
            <person name="Riano-Pachon D.M."/>
            <person name="Robert V."/>
            <person name="Roehrig J."/>
            <person name="Ruller R."/>
            <person name="Salamov A."/>
            <person name="Salih N.S."/>
            <person name="Samson R.A."/>
            <person name="Sandor E."/>
            <person name="Sanguinetti M."/>
            <person name="Schuetze T."/>
            <person name="Sepcic K."/>
            <person name="Shelest E."/>
            <person name="Sherlock G."/>
            <person name="Sophianopoulou V."/>
            <person name="Squina F.M."/>
            <person name="Sun H."/>
            <person name="Susca A."/>
            <person name="Todd R.B."/>
            <person name="Tsang A."/>
            <person name="Unkles S.E."/>
            <person name="van de Wiele N."/>
            <person name="van Rossen-Uffink D."/>
            <person name="Oliveira J.V."/>
            <person name="Vesth T.C."/>
            <person name="Visser J."/>
            <person name="Yu J.-H."/>
            <person name="Zhou M."/>
            <person name="Andersen M.R."/>
            <person name="Archer D.B."/>
            <person name="Baker S.E."/>
            <person name="Benoit I."/>
            <person name="Brakhage A.A."/>
            <person name="Braus G.H."/>
            <person name="Fischer R."/>
            <person name="Frisvad J.C."/>
            <person name="Goldman G.H."/>
            <person name="Houbraken J."/>
            <person name="Oakley B."/>
            <person name="Pocsi I."/>
            <person name="Scazzocchio C."/>
            <person name="Seiboth B."/>
            <person name="vanKuyk P.A."/>
            <person name="Wortman J."/>
            <person name="Dyer P.S."/>
            <person name="Grigoriev I.V."/>
        </authorList>
    </citation>
    <scope>NUCLEOTIDE SEQUENCE [LARGE SCALE GENOMIC DNA]</scope>
    <source>
        <strain evidence="3">CBS 583.65</strain>
    </source>
</reference>
<dbReference type="EMBL" id="KV878127">
    <property type="protein sequence ID" value="OJI99801.1"/>
    <property type="molecule type" value="Genomic_DNA"/>
</dbReference>
<sequence length="233" mass="25516">MDVPKRRVAKSAVRFSDASSTTSSSPGYNEHAQYESSIFSPGRISKDAEGTSQSAKSGPSAMPIGSTRSPWRPFEASPSAMPGLNSVDSGYGSASFRPPSHFTKSVNRNPDPFSMSPWRPFEASPSAMHGFNSVDSGYGSASFRPHLGASSPVSLSKLWGNTRLEDLHIPERMKYRYACLLARLIAESVAYYRPTHYVIDQICEALQDLLEQFALSIGGKNYSVMVVLLKYKM</sequence>
<organism evidence="2 3">
    <name type="scientific">Aspergillus versicolor CBS 583.65</name>
    <dbReference type="NCBI Taxonomy" id="1036611"/>
    <lineage>
        <taxon>Eukaryota</taxon>
        <taxon>Fungi</taxon>
        <taxon>Dikarya</taxon>
        <taxon>Ascomycota</taxon>
        <taxon>Pezizomycotina</taxon>
        <taxon>Eurotiomycetes</taxon>
        <taxon>Eurotiomycetidae</taxon>
        <taxon>Eurotiales</taxon>
        <taxon>Aspergillaceae</taxon>
        <taxon>Aspergillus</taxon>
        <taxon>Aspergillus subgen. Nidulantes</taxon>
    </lineage>
</organism>
<name>A0A1L9PE90_ASPVE</name>
<accession>A0A1L9PE90</accession>
<evidence type="ECO:0000313" key="3">
    <source>
        <dbReference type="Proteomes" id="UP000184073"/>
    </source>
</evidence>
<proteinExistence type="predicted"/>
<gene>
    <name evidence="2" type="ORF">ASPVEDRAFT_526643</name>
</gene>
<dbReference type="RefSeq" id="XP_040665564.1">
    <property type="nucleotide sequence ID" value="XM_040814677.1"/>
</dbReference>
<protein>
    <submittedName>
        <fullName evidence="2">Uncharacterized protein</fullName>
    </submittedName>
</protein>
<evidence type="ECO:0000256" key="1">
    <source>
        <dbReference type="SAM" id="MobiDB-lite"/>
    </source>
</evidence>
<dbReference type="Proteomes" id="UP000184073">
    <property type="component" value="Unassembled WGS sequence"/>
</dbReference>